<feature type="transmembrane region" description="Helical" evidence="2">
    <location>
        <begin position="12"/>
        <end position="33"/>
    </location>
</feature>
<sequence>MTVGDILLVPLKFGLAVFLFLISPLTALLVYFFDLTVNILQLPLWLVQRVEVLYIYLGIAALSGLSLGLIFSFFSSFIFSTLSPDRRHGVETGVKRALVPSGKVIAREPPALMIKGPSFRSKGGVHSKFGSIGHAEVETSSFSPTSLSPDLISPGFRGDLGRQQMFPIMEEEDEHEDDSRGRKGKNKRRS</sequence>
<feature type="region of interest" description="Disordered" evidence="1">
    <location>
        <begin position="162"/>
        <end position="190"/>
    </location>
</feature>
<accession>A0AAV9VMJ7</accession>
<dbReference type="AlphaFoldDB" id="A0AAV9VMJ7"/>
<evidence type="ECO:0000256" key="2">
    <source>
        <dbReference type="SAM" id="Phobius"/>
    </source>
</evidence>
<protein>
    <submittedName>
        <fullName evidence="3">Uncharacterized protein</fullName>
    </submittedName>
</protein>
<proteinExistence type="predicted"/>
<evidence type="ECO:0000256" key="1">
    <source>
        <dbReference type="SAM" id="MobiDB-lite"/>
    </source>
</evidence>
<organism evidence="3 4">
    <name type="scientific">Orbilia blumenaviensis</name>
    <dbReference type="NCBI Taxonomy" id="1796055"/>
    <lineage>
        <taxon>Eukaryota</taxon>
        <taxon>Fungi</taxon>
        <taxon>Dikarya</taxon>
        <taxon>Ascomycota</taxon>
        <taxon>Pezizomycotina</taxon>
        <taxon>Orbiliomycetes</taxon>
        <taxon>Orbiliales</taxon>
        <taxon>Orbiliaceae</taxon>
        <taxon>Orbilia</taxon>
    </lineage>
</organism>
<keyword evidence="2" id="KW-0472">Membrane</keyword>
<gene>
    <name evidence="3" type="ORF">TWF730_005770</name>
</gene>
<evidence type="ECO:0000313" key="4">
    <source>
        <dbReference type="Proteomes" id="UP001373714"/>
    </source>
</evidence>
<keyword evidence="4" id="KW-1185">Reference proteome</keyword>
<dbReference type="Proteomes" id="UP001373714">
    <property type="component" value="Unassembled WGS sequence"/>
</dbReference>
<dbReference type="EMBL" id="JAVHNS010000002">
    <property type="protein sequence ID" value="KAK6362072.1"/>
    <property type="molecule type" value="Genomic_DNA"/>
</dbReference>
<keyword evidence="2" id="KW-1133">Transmembrane helix</keyword>
<reference evidence="3 4" key="1">
    <citation type="submission" date="2019-10" db="EMBL/GenBank/DDBJ databases">
        <authorList>
            <person name="Palmer J.M."/>
        </authorList>
    </citation>
    <scope>NUCLEOTIDE SEQUENCE [LARGE SCALE GENOMIC DNA]</scope>
    <source>
        <strain evidence="3 4">TWF730</strain>
    </source>
</reference>
<feature type="transmembrane region" description="Helical" evidence="2">
    <location>
        <begin position="53"/>
        <end position="79"/>
    </location>
</feature>
<name>A0AAV9VMJ7_9PEZI</name>
<comment type="caution">
    <text evidence="3">The sequence shown here is derived from an EMBL/GenBank/DDBJ whole genome shotgun (WGS) entry which is preliminary data.</text>
</comment>
<keyword evidence="2" id="KW-0812">Transmembrane</keyword>
<evidence type="ECO:0000313" key="3">
    <source>
        <dbReference type="EMBL" id="KAK6362072.1"/>
    </source>
</evidence>